<evidence type="ECO:0000313" key="2">
    <source>
        <dbReference type="Proteomes" id="UP001324270"/>
    </source>
</evidence>
<protein>
    <submittedName>
        <fullName evidence="1">Nucleoid-associated protein</fullName>
    </submittedName>
</protein>
<accession>A0ABU5Y6Z1</accession>
<evidence type="ECO:0000313" key="1">
    <source>
        <dbReference type="EMBL" id="MEB3039693.1"/>
    </source>
</evidence>
<dbReference type="InterPro" id="IPR007358">
    <property type="entry name" value="Nucleoid_associated_NdpA"/>
</dbReference>
<dbReference type="RefSeq" id="WP_323978906.1">
    <property type="nucleotide sequence ID" value="NZ_JAYKBV010000003.1"/>
</dbReference>
<proteinExistence type="predicted"/>
<dbReference type="EMBL" id="JAYKBV010000003">
    <property type="protein sequence ID" value="MEB3039693.1"/>
    <property type="molecule type" value="Genomic_DNA"/>
</dbReference>
<organism evidence="1 2">
    <name type="scientific">Capnocytophaga gingivalis</name>
    <dbReference type="NCBI Taxonomy" id="1017"/>
    <lineage>
        <taxon>Bacteria</taxon>
        <taxon>Pseudomonadati</taxon>
        <taxon>Bacteroidota</taxon>
        <taxon>Flavobacteriia</taxon>
        <taxon>Flavobacteriales</taxon>
        <taxon>Flavobacteriaceae</taxon>
        <taxon>Capnocytophaga</taxon>
    </lineage>
</organism>
<name>A0ABU5Y6Z1_9FLAO</name>
<keyword evidence="2" id="KW-1185">Reference proteome</keyword>
<dbReference type="Proteomes" id="UP001324270">
    <property type="component" value="Unassembled WGS sequence"/>
</dbReference>
<reference evidence="1 2" key="1">
    <citation type="submission" date="2023-12" db="EMBL/GenBank/DDBJ databases">
        <title>Genomic sequences of Capnocytophaga and Parvimonas strains.</title>
        <authorList>
            <person name="Watt R.M."/>
            <person name="Wang M."/>
            <person name="Yang T."/>
            <person name="Tong W.M."/>
        </authorList>
    </citation>
    <scope>NUCLEOTIDE SEQUENCE [LARGE SCALE GENOMIC DNA]</scope>
    <source>
        <strain evidence="1 2">CCUG 13156</strain>
    </source>
</reference>
<comment type="caution">
    <text evidence="1">The sequence shown here is derived from an EMBL/GenBank/DDBJ whole genome shotgun (WGS) entry which is preliminary data.</text>
</comment>
<gene>
    <name evidence="1" type="ORF">VJJ49_03175</name>
</gene>
<sequence>MLELFNTQIESLSIHQVGNMQKGENLFLSQQPYTLDDQITSVLKEYFLKPFREKEENFMRFVNETSLEFNEMFAIVTEIFENPSTIHTLSLRIAQLLYEQSNHPHIKSGELYVAYLTHVTLDNTKVEAIGIFKSEMKQNFLQFEQGQNQLDILLEEGVNVNKLDKGCLIFNVNEEEGYKILSVDSNRYDTKYWTEQFLGIDALADDAFFTKKYLKMCQDFAKEVVLPAEGKQEEILFMNRAVNHFAKNDEFEETHFLNEVLGDKVFKKEYAAHEDDEDQSPKQGYMDLIPEFHNFKETKGKKYYIEDVSSFPIVNKAVSDMRKKIKNIIDLDTNIQIRMDFINPESAEKFVEKGWDEERGMFYYLIYFNEEKKS</sequence>
<dbReference type="Pfam" id="PF04245">
    <property type="entry name" value="NA37"/>
    <property type="match status" value="1"/>
</dbReference>